<sequence>MARVDAAGYTRLDELLTDLAAATARFGLGLAGAGAFPAPGLAKALWLGADDPGGELAALARGCRTAARRAGISVADEPFVGHLTIARYRHPADARPQIDALDATTIEPWPVTEIVLIESLLGQGDDGSVRYVVRERYPLSSY</sequence>
<protein>
    <recommendedName>
        <fullName evidence="4">2'-5' RNA ligase</fullName>
    </recommendedName>
</protein>
<dbReference type="PANTHER" id="PTHR35561">
    <property type="entry name" value="RNA 2',3'-CYCLIC PHOSPHODIESTERASE"/>
    <property type="match status" value="1"/>
</dbReference>
<proteinExistence type="predicted"/>
<dbReference type="Gene3D" id="3.90.1140.10">
    <property type="entry name" value="Cyclic phosphodiesterase"/>
    <property type="match status" value="1"/>
</dbReference>
<dbReference type="SUPFAM" id="SSF55144">
    <property type="entry name" value="LigT-like"/>
    <property type="match status" value="1"/>
</dbReference>
<dbReference type="KEGG" id="broo:brsh051_04600"/>
<dbReference type="Pfam" id="PF13563">
    <property type="entry name" value="2_5_RNA_ligase2"/>
    <property type="match status" value="1"/>
</dbReference>
<evidence type="ECO:0000313" key="2">
    <source>
        <dbReference type="EMBL" id="BEH01179.1"/>
    </source>
</evidence>
<evidence type="ECO:0008006" key="4">
    <source>
        <dbReference type="Google" id="ProtNLM"/>
    </source>
</evidence>
<dbReference type="GO" id="GO:0004113">
    <property type="term" value="F:2',3'-cyclic-nucleotide 3'-phosphodiesterase activity"/>
    <property type="evidence" value="ECO:0007669"/>
    <property type="project" value="InterPro"/>
</dbReference>
<dbReference type="AlphaFoldDB" id="A0AAN0MF41"/>
<dbReference type="InterPro" id="IPR009097">
    <property type="entry name" value="Cyclic_Pdiesterase"/>
</dbReference>
<gene>
    <name evidence="2" type="ORF">brsh051_04600</name>
</gene>
<evidence type="ECO:0000313" key="3">
    <source>
        <dbReference type="Proteomes" id="UP001431656"/>
    </source>
</evidence>
<reference evidence="2" key="1">
    <citation type="journal article" date="2024" name="Int. J. Syst. Evol. Microbiol.">
        <title>Brooklawnia propionicigenes sp. nov., a facultatively anaerobic, propionate-producing bacterium isolated from a methanogenic reactor treating waste from cattle farms.</title>
        <authorList>
            <person name="Akita Y."/>
            <person name="Ueki A."/>
            <person name="Tonouchi A."/>
            <person name="Sugawara Y."/>
            <person name="Honma S."/>
            <person name="Kaku N."/>
            <person name="Ueki K."/>
        </authorList>
    </citation>
    <scope>NUCLEOTIDE SEQUENCE</scope>
    <source>
        <strain evidence="2">SH051</strain>
    </source>
</reference>
<dbReference type="InterPro" id="IPR004175">
    <property type="entry name" value="RNA_CPDase"/>
</dbReference>
<accession>A0AAN0MF41</accession>
<keyword evidence="1" id="KW-0378">Hydrolase</keyword>
<dbReference type="GO" id="GO:0008664">
    <property type="term" value="F:RNA 2',3'-cyclic 3'-phosphodiesterase activity"/>
    <property type="evidence" value="ECO:0007669"/>
    <property type="project" value="InterPro"/>
</dbReference>
<evidence type="ECO:0000256" key="1">
    <source>
        <dbReference type="ARBA" id="ARBA00022801"/>
    </source>
</evidence>
<name>A0AAN0MF41_9ACTN</name>
<dbReference type="Proteomes" id="UP001431656">
    <property type="component" value="Chromosome"/>
</dbReference>
<keyword evidence="3" id="KW-1185">Reference proteome</keyword>
<dbReference type="EMBL" id="AP028056">
    <property type="protein sequence ID" value="BEH01179.1"/>
    <property type="molecule type" value="Genomic_DNA"/>
</dbReference>
<organism evidence="2 3">
    <name type="scientific">Brooklawnia propionicigenes</name>
    <dbReference type="NCBI Taxonomy" id="3041175"/>
    <lineage>
        <taxon>Bacteria</taxon>
        <taxon>Bacillati</taxon>
        <taxon>Actinomycetota</taxon>
        <taxon>Actinomycetes</taxon>
        <taxon>Propionibacteriales</taxon>
        <taxon>Propionibacteriaceae</taxon>
        <taxon>Brooklawnia</taxon>
    </lineage>
</organism>
<dbReference type="PANTHER" id="PTHR35561:SF1">
    <property type="entry name" value="RNA 2',3'-CYCLIC PHOSPHODIESTERASE"/>
    <property type="match status" value="1"/>
</dbReference>